<comment type="caution">
    <text evidence="2">The sequence shown here is derived from an EMBL/GenBank/DDBJ whole genome shotgun (WGS) entry which is preliminary data.</text>
</comment>
<sequence length="138" mass="15296">MISPRSLSLLIPAALTLGTMASLTTMGPANASWHQFHQSGINNNVPFNHFGYPGVSQPGVSQGAPIIYQRTPYSQPVIIAPDPGPGTSVIYQQRTYFPRVYAPSGFQQVQPNYYPNYYPNHQPYHYPGKGRGGLWIKF</sequence>
<proteinExistence type="predicted"/>
<feature type="signal peptide" evidence="1">
    <location>
        <begin position="1"/>
        <end position="31"/>
    </location>
</feature>
<organism evidence="2 3">
    <name type="scientific">Candidatus Synechococcus calcipolaris G9</name>
    <dbReference type="NCBI Taxonomy" id="1497997"/>
    <lineage>
        <taxon>Bacteria</taxon>
        <taxon>Bacillati</taxon>
        <taxon>Cyanobacteriota</taxon>
        <taxon>Cyanophyceae</taxon>
        <taxon>Synechococcales</taxon>
        <taxon>Synechococcaceae</taxon>
        <taxon>Synechococcus</taxon>
    </lineage>
</organism>
<name>A0ABT6F345_9SYNE</name>
<reference evidence="2" key="2">
    <citation type="submission" date="2022-01" db="EMBL/GenBank/DDBJ databases">
        <authorList>
            <person name="Zivanovic Y."/>
            <person name="Moreira D."/>
            <person name="Lopez-Garcia P."/>
        </authorList>
    </citation>
    <scope>NUCLEOTIDE SEQUENCE</scope>
    <source>
        <strain evidence="2">G9</strain>
    </source>
</reference>
<keyword evidence="3" id="KW-1185">Reference proteome</keyword>
<evidence type="ECO:0000256" key="1">
    <source>
        <dbReference type="SAM" id="SignalP"/>
    </source>
</evidence>
<protein>
    <submittedName>
        <fullName evidence="2">Uncharacterized protein</fullName>
    </submittedName>
</protein>
<gene>
    <name evidence="2" type="ORF">L3556_14900</name>
</gene>
<feature type="chain" id="PRO_5047098687" evidence="1">
    <location>
        <begin position="32"/>
        <end position="138"/>
    </location>
</feature>
<dbReference type="Proteomes" id="UP001154265">
    <property type="component" value="Unassembled WGS sequence"/>
</dbReference>
<evidence type="ECO:0000313" key="2">
    <source>
        <dbReference type="EMBL" id="MDG2992206.1"/>
    </source>
</evidence>
<evidence type="ECO:0000313" key="3">
    <source>
        <dbReference type="Proteomes" id="UP001154265"/>
    </source>
</evidence>
<keyword evidence="1" id="KW-0732">Signal</keyword>
<accession>A0ABT6F345</accession>
<dbReference type="RefSeq" id="WP_277868130.1">
    <property type="nucleotide sequence ID" value="NZ_JAKKUT010000008.1"/>
</dbReference>
<reference evidence="2" key="1">
    <citation type="journal article" date="2022" name="Genome Biol. Evol.">
        <title>A New Gene Family Diagnostic for Intracellular Biomineralization of Amorphous Ca Carbonates by Cyanobacteria.</title>
        <authorList>
            <person name="Benzerara K."/>
            <person name="Duprat E."/>
            <person name="Bitard-Feildel T."/>
            <person name="Caumes G."/>
            <person name="Cassier-Chauvat C."/>
            <person name="Chauvat F."/>
            <person name="Dezi M."/>
            <person name="Diop S.I."/>
            <person name="Gaschignard G."/>
            <person name="Gorgen S."/>
            <person name="Gugger M."/>
            <person name="Lopez-Garcia P."/>
            <person name="Millet M."/>
            <person name="Skouri-Panet F."/>
            <person name="Moreira D."/>
            <person name="Callebaut I."/>
        </authorList>
    </citation>
    <scope>NUCLEOTIDE SEQUENCE</scope>
    <source>
        <strain evidence="2">G9</strain>
    </source>
</reference>
<dbReference type="EMBL" id="JAKKUT010000008">
    <property type="protein sequence ID" value="MDG2992206.1"/>
    <property type="molecule type" value="Genomic_DNA"/>
</dbReference>